<protein>
    <submittedName>
        <fullName evidence="2">Uncharacterized protein</fullName>
    </submittedName>
</protein>
<keyword evidence="1" id="KW-1133">Transmembrane helix</keyword>
<dbReference type="EMBL" id="JBHUMM010000014">
    <property type="protein sequence ID" value="MFD2671735.1"/>
    <property type="molecule type" value="Genomic_DNA"/>
</dbReference>
<comment type="caution">
    <text evidence="2">The sequence shown here is derived from an EMBL/GenBank/DDBJ whole genome shotgun (WGS) entry which is preliminary data.</text>
</comment>
<reference evidence="3" key="1">
    <citation type="journal article" date="2019" name="Int. J. Syst. Evol. Microbiol.">
        <title>The Global Catalogue of Microorganisms (GCM) 10K type strain sequencing project: providing services to taxonomists for standard genome sequencing and annotation.</title>
        <authorList>
            <consortium name="The Broad Institute Genomics Platform"/>
            <consortium name="The Broad Institute Genome Sequencing Center for Infectious Disease"/>
            <person name="Wu L."/>
            <person name="Ma J."/>
        </authorList>
    </citation>
    <scope>NUCLEOTIDE SEQUENCE [LARGE SCALE GENOMIC DNA]</scope>
    <source>
        <strain evidence="3">KCTC 33676</strain>
    </source>
</reference>
<feature type="transmembrane region" description="Helical" evidence="1">
    <location>
        <begin position="12"/>
        <end position="35"/>
    </location>
</feature>
<gene>
    <name evidence="2" type="ORF">ACFSUC_08965</name>
</gene>
<proteinExistence type="predicted"/>
<organism evidence="2 3">
    <name type="scientific">Marinicrinis sediminis</name>
    <dbReference type="NCBI Taxonomy" id="1652465"/>
    <lineage>
        <taxon>Bacteria</taxon>
        <taxon>Bacillati</taxon>
        <taxon>Bacillota</taxon>
        <taxon>Bacilli</taxon>
        <taxon>Bacillales</taxon>
        <taxon>Paenibacillaceae</taxon>
    </lineage>
</organism>
<sequence length="140" mass="16358">MDDKFHFQYQKALSILLVLALVHLAIVGVQIWIQVERGHPLFILYLLIGLGCIFLFLTVMIVRDLAAKDFIRLRPLFIAVRDNKLFVQTPLGKRKRYALSHRDKQFFTDTLTLSSGQRVELQLTRWTRIPVSIRKIPIRS</sequence>
<keyword evidence="3" id="KW-1185">Reference proteome</keyword>
<name>A0ABW5RAG9_9BACL</name>
<feature type="transmembrane region" description="Helical" evidence="1">
    <location>
        <begin position="41"/>
        <end position="62"/>
    </location>
</feature>
<keyword evidence="1" id="KW-0812">Transmembrane</keyword>
<accession>A0ABW5RAG9</accession>
<evidence type="ECO:0000256" key="1">
    <source>
        <dbReference type="SAM" id="Phobius"/>
    </source>
</evidence>
<evidence type="ECO:0000313" key="2">
    <source>
        <dbReference type="EMBL" id="MFD2671735.1"/>
    </source>
</evidence>
<dbReference type="RefSeq" id="WP_379929209.1">
    <property type="nucleotide sequence ID" value="NZ_JBHUMM010000014.1"/>
</dbReference>
<dbReference type="Proteomes" id="UP001597497">
    <property type="component" value="Unassembled WGS sequence"/>
</dbReference>
<keyword evidence="1" id="KW-0472">Membrane</keyword>
<evidence type="ECO:0000313" key="3">
    <source>
        <dbReference type="Proteomes" id="UP001597497"/>
    </source>
</evidence>